<feature type="non-terminal residue" evidence="1">
    <location>
        <position position="1"/>
    </location>
</feature>
<dbReference type="EMBL" id="LXQA011156211">
    <property type="protein sequence ID" value="MCI87045.1"/>
    <property type="molecule type" value="Genomic_DNA"/>
</dbReference>
<protein>
    <submittedName>
        <fullName evidence="1">Uncharacterized protein</fullName>
    </submittedName>
</protein>
<name>A0A392VJS8_9FABA</name>
<evidence type="ECO:0000313" key="1">
    <source>
        <dbReference type="EMBL" id="MCI87045.1"/>
    </source>
</evidence>
<organism evidence="1 2">
    <name type="scientific">Trifolium medium</name>
    <dbReference type="NCBI Taxonomy" id="97028"/>
    <lineage>
        <taxon>Eukaryota</taxon>
        <taxon>Viridiplantae</taxon>
        <taxon>Streptophyta</taxon>
        <taxon>Embryophyta</taxon>
        <taxon>Tracheophyta</taxon>
        <taxon>Spermatophyta</taxon>
        <taxon>Magnoliopsida</taxon>
        <taxon>eudicotyledons</taxon>
        <taxon>Gunneridae</taxon>
        <taxon>Pentapetalae</taxon>
        <taxon>rosids</taxon>
        <taxon>fabids</taxon>
        <taxon>Fabales</taxon>
        <taxon>Fabaceae</taxon>
        <taxon>Papilionoideae</taxon>
        <taxon>50 kb inversion clade</taxon>
        <taxon>NPAAA clade</taxon>
        <taxon>Hologalegina</taxon>
        <taxon>IRL clade</taxon>
        <taxon>Trifolieae</taxon>
        <taxon>Trifolium</taxon>
    </lineage>
</organism>
<comment type="caution">
    <text evidence="1">The sequence shown here is derived from an EMBL/GenBank/DDBJ whole genome shotgun (WGS) entry which is preliminary data.</text>
</comment>
<accession>A0A392VJS8</accession>
<keyword evidence="2" id="KW-1185">Reference proteome</keyword>
<proteinExistence type="predicted"/>
<dbReference type="Proteomes" id="UP000265520">
    <property type="component" value="Unassembled WGS sequence"/>
</dbReference>
<sequence>ESSLNSALSVFQDMCIFRGSDCLQTTRSSELEVFRI</sequence>
<evidence type="ECO:0000313" key="2">
    <source>
        <dbReference type="Proteomes" id="UP000265520"/>
    </source>
</evidence>
<reference evidence="1 2" key="1">
    <citation type="journal article" date="2018" name="Front. Plant Sci.">
        <title>Red Clover (Trifolium pratense) and Zigzag Clover (T. medium) - A Picture of Genomic Similarities and Differences.</title>
        <authorList>
            <person name="Dluhosova J."/>
            <person name="Istvanek J."/>
            <person name="Nedelnik J."/>
            <person name="Repkova J."/>
        </authorList>
    </citation>
    <scope>NUCLEOTIDE SEQUENCE [LARGE SCALE GENOMIC DNA]</scope>
    <source>
        <strain evidence="2">cv. 10/8</strain>
        <tissue evidence="1">Leaf</tissue>
    </source>
</reference>
<dbReference type="AlphaFoldDB" id="A0A392VJS8"/>